<evidence type="ECO:0000313" key="1">
    <source>
        <dbReference type="EMBL" id="MDT9411335.1"/>
    </source>
</evidence>
<reference evidence="1 2" key="1">
    <citation type="submission" date="2023-03" db="EMBL/GenBank/DDBJ databases">
        <title>Whole genome sequence of the first Corynebacterium rouxii strains isolated in Brazil: a recent member of Corynebacterium diphtheriae complex.</title>
        <authorList>
            <person name="Vieira V."/>
            <person name="Ramos J.N."/>
            <person name="Araujo M.R.B."/>
            <person name="Baio P.V."/>
            <person name="Sant'Anna L.O."/>
            <person name="Veras J.F.C."/>
            <person name="Vieira E.M.D."/>
            <person name="Sousa M.A.B."/>
            <person name="Camargo C.H."/>
            <person name="Sacchi C.T."/>
            <person name="Campos K.R."/>
            <person name="Santos M.B.N."/>
            <person name="Bokermann S."/>
            <person name="Alvim L.B."/>
            <person name="Santos L.S."/>
            <person name="Mattos-Guaraldi A.L."/>
        </authorList>
    </citation>
    <scope>NUCLEOTIDE SEQUENCE [LARGE SCALE GENOMIC DNA]</scope>
    <source>
        <strain evidence="1 2">70862</strain>
    </source>
</reference>
<evidence type="ECO:0000313" key="2">
    <source>
        <dbReference type="Proteomes" id="UP001265983"/>
    </source>
</evidence>
<accession>A0ABU3PPF0</accession>
<dbReference type="EMBL" id="JARUHM010000010">
    <property type="protein sequence ID" value="MDT9411335.1"/>
    <property type="molecule type" value="Genomic_DNA"/>
</dbReference>
<gene>
    <name evidence="1" type="ORF">P8T80_08080</name>
</gene>
<proteinExistence type="predicted"/>
<name>A0ABU3PPF0_9CORY</name>
<organism evidence="1 2">
    <name type="scientific">Corynebacterium rouxii</name>
    <dbReference type="NCBI Taxonomy" id="2719119"/>
    <lineage>
        <taxon>Bacteria</taxon>
        <taxon>Bacillati</taxon>
        <taxon>Actinomycetota</taxon>
        <taxon>Actinomycetes</taxon>
        <taxon>Mycobacteriales</taxon>
        <taxon>Corynebacteriaceae</taxon>
        <taxon>Corynebacterium</taxon>
    </lineage>
</organism>
<protein>
    <submittedName>
        <fullName evidence="1">Uncharacterized protein</fullName>
    </submittedName>
</protein>
<sequence>MKTGFYRHFDQPRPAMTGDLPVPELRLHPAPNYLGKDTDMALVPENASMVEYMVTNATLH</sequence>
<keyword evidence="2" id="KW-1185">Reference proteome</keyword>
<dbReference type="Proteomes" id="UP001265983">
    <property type="component" value="Unassembled WGS sequence"/>
</dbReference>
<dbReference type="RefSeq" id="WP_315649954.1">
    <property type="nucleotide sequence ID" value="NZ_JARUHM010000010.1"/>
</dbReference>
<comment type="caution">
    <text evidence="1">The sequence shown here is derived from an EMBL/GenBank/DDBJ whole genome shotgun (WGS) entry which is preliminary data.</text>
</comment>